<dbReference type="PANTHER" id="PTHR37540">
    <property type="entry name" value="TRANSCRIPTION FACTOR (ACR-2), PUTATIVE-RELATED-RELATED"/>
    <property type="match status" value="1"/>
</dbReference>
<evidence type="ECO:0008006" key="4">
    <source>
        <dbReference type="Google" id="ProtNLM"/>
    </source>
</evidence>
<organism evidence="2 3">
    <name type="scientific">Penicillium steckii</name>
    <dbReference type="NCBI Taxonomy" id="303698"/>
    <lineage>
        <taxon>Eukaryota</taxon>
        <taxon>Fungi</taxon>
        <taxon>Dikarya</taxon>
        <taxon>Ascomycota</taxon>
        <taxon>Pezizomycotina</taxon>
        <taxon>Eurotiomycetes</taxon>
        <taxon>Eurotiomycetidae</taxon>
        <taxon>Eurotiales</taxon>
        <taxon>Aspergillaceae</taxon>
        <taxon>Penicillium</taxon>
    </lineage>
</organism>
<dbReference type="STRING" id="303698.A0A1V6TDJ6"/>
<evidence type="ECO:0000313" key="3">
    <source>
        <dbReference type="Proteomes" id="UP000191285"/>
    </source>
</evidence>
<dbReference type="EMBL" id="MLKD01000007">
    <property type="protein sequence ID" value="OQE24452.1"/>
    <property type="molecule type" value="Genomic_DNA"/>
</dbReference>
<accession>A0A1V6TDJ6</accession>
<keyword evidence="3" id="KW-1185">Reference proteome</keyword>
<dbReference type="AlphaFoldDB" id="A0A1V6TDJ6"/>
<reference evidence="3" key="1">
    <citation type="journal article" date="2017" name="Nat. Microbiol.">
        <title>Global analysis of biosynthetic gene clusters reveals vast potential of secondary metabolite production in Penicillium species.</title>
        <authorList>
            <person name="Nielsen J.C."/>
            <person name="Grijseels S."/>
            <person name="Prigent S."/>
            <person name="Ji B."/>
            <person name="Dainat J."/>
            <person name="Nielsen K.F."/>
            <person name="Frisvad J.C."/>
            <person name="Workman M."/>
            <person name="Nielsen J."/>
        </authorList>
    </citation>
    <scope>NUCLEOTIDE SEQUENCE [LARGE SCALE GENOMIC DNA]</scope>
    <source>
        <strain evidence="3">IBT 24891</strain>
    </source>
</reference>
<gene>
    <name evidence="2" type="ORF">PENSTE_c007G02295</name>
</gene>
<proteinExistence type="predicted"/>
<feature type="compositionally biased region" description="Low complexity" evidence="1">
    <location>
        <begin position="55"/>
        <end position="73"/>
    </location>
</feature>
<name>A0A1V6TDJ6_9EURO</name>
<protein>
    <recommendedName>
        <fullName evidence="4">Transcription factor domain-containing protein</fullName>
    </recommendedName>
</protein>
<evidence type="ECO:0000313" key="2">
    <source>
        <dbReference type="EMBL" id="OQE24452.1"/>
    </source>
</evidence>
<dbReference type="OrthoDB" id="4297170at2759"/>
<evidence type="ECO:0000256" key="1">
    <source>
        <dbReference type="SAM" id="MobiDB-lite"/>
    </source>
</evidence>
<feature type="region of interest" description="Disordered" evidence="1">
    <location>
        <begin position="51"/>
        <end position="75"/>
    </location>
</feature>
<dbReference type="PANTHER" id="PTHR37540:SF5">
    <property type="entry name" value="TRANSCRIPTION FACTOR DOMAIN-CONTAINING PROTEIN"/>
    <property type="match status" value="1"/>
</dbReference>
<dbReference type="Proteomes" id="UP000191285">
    <property type="component" value="Unassembled WGS sequence"/>
</dbReference>
<sequence length="555" mass="61205">MSQTTRPPRREKVNLCFISADPSSNNGKTSNLHMGHKALRTSYAAESTLEEFDTSDTSLSESSLSSSLSGSKDSSPDVDLGILFETLEEKINALEAPEVLSLEDIESFNATEFGGAELTGCFTAGGVDLYGIAPNILDPFQQYPHTSPLPSDLVSNANIYSLSVLWPGLLPPSPRASHPGINAWLESSATHEALHSTLLFGSYSHRRTLWLVKNRGHFSNEDGKKLSLCEADAIVRVNRAIQSPSGAVTDCIILCVLCMATNKVDGPMWEQNQERIFQAPLTSLQWLDIYGRLSPHPVHQAGLVQLVRLRGGLEKIELPGLAAIISYSSILGASRSLSRPSFTFVSLRTGGFLGLQDIIGTHIKPFQSNQIPTHMQSILQSQRIYVSEIEMYEDGVQIGTDLLCDHRNIIQWHIMSLLPSIQLDSSHAITYPLYESCRLALIIFGVGVTFPLPPQSTPLKTLGRMLKLELQSHNYETPDLSPSALDLYLWILTLGCIAATDSPERAWFIDQLRVHIAYHGPSTWHGFRAELKSILWLDSACGMPGKIIWNDVMRS</sequence>
<comment type="caution">
    <text evidence="2">The sequence shown here is derived from an EMBL/GenBank/DDBJ whole genome shotgun (WGS) entry which is preliminary data.</text>
</comment>